<dbReference type="InterPro" id="IPR032563">
    <property type="entry name" value="DAMP1_SANT-like"/>
</dbReference>
<keyword evidence="3" id="KW-0805">Transcription regulation</keyword>
<dbReference type="Gene3D" id="1.10.10.60">
    <property type="entry name" value="Homeodomain-like"/>
    <property type="match status" value="1"/>
</dbReference>
<organism evidence="8 9">
    <name type="scientific">Hondaea fermentalgiana</name>
    <dbReference type="NCBI Taxonomy" id="2315210"/>
    <lineage>
        <taxon>Eukaryota</taxon>
        <taxon>Sar</taxon>
        <taxon>Stramenopiles</taxon>
        <taxon>Bigyra</taxon>
        <taxon>Labyrinthulomycetes</taxon>
        <taxon>Thraustochytrida</taxon>
        <taxon>Thraustochytriidae</taxon>
        <taxon>Hondaea</taxon>
    </lineage>
</organism>
<feature type="compositionally biased region" description="Low complexity" evidence="6">
    <location>
        <begin position="422"/>
        <end position="444"/>
    </location>
</feature>
<dbReference type="InParanoid" id="A0A2R5GTV6"/>
<reference evidence="8 9" key="1">
    <citation type="submission" date="2017-12" db="EMBL/GenBank/DDBJ databases">
        <title>Sequencing, de novo assembly and annotation of complete genome of a new Thraustochytrid species, strain FCC1311.</title>
        <authorList>
            <person name="Sedici K."/>
            <person name="Godart F."/>
            <person name="Aiese Cigliano R."/>
            <person name="Sanseverino W."/>
            <person name="Barakat M."/>
            <person name="Ortet P."/>
            <person name="Marechal E."/>
            <person name="Cagnac O."/>
            <person name="Amato A."/>
        </authorList>
    </citation>
    <scope>NUCLEOTIDE SEQUENCE [LARGE SCALE GENOMIC DNA]</scope>
</reference>
<dbReference type="InterPro" id="IPR027109">
    <property type="entry name" value="Swc4/Dmap1"/>
</dbReference>
<evidence type="ECO:0000313" key="8">
    <source>
        <dbReference type="EMBL" id="GBG32073.1"/>
    </source>
</evidence>
<keyword evidence="2" id="KW-0156">Chromatin regulator</keyword>
<name>A0A2R5GTV6_9STRA</name>
<sequence>MMLSHWQQAQAPETDYAFARFNRRSAAVKYAPEEYEALVAPNDAVSGWTREESDMLFRLCAEYDLRWYIIEDRWPLPKPRSVIEMKARYYNIAKLVVQTRRSKKASKAVAAAAAAYAVASAAAASSEQAGDGGAHGARSDAAGELDPDALNAVLGTVEESTATVSAKAIAQTENALLDYAYDEAYDIKRNKQLQVLFSRSLAEEKEEARLISEVRRIDVQLRRLQKDQPRVVSSTKRKGKANKGPPALHQFPPTLVDKIINNPAALEKEAKAKKPGVYLRSAEFLTPLSSTGIGPRLQGKMDDVLNELSVPLRPVPTVQVCQAYTKLRQDVLKLLALQSKLIEQRKLVHKLQGLSPALAGGAPAPRSSGSNTKAARANKRKSASSAAAAAAAATTGVGAGGSLAGASAPTAAQTLVPAPGQTTAGQPGASSAGAASAQGGESTADAPARTSRRKRQPSQVVAEELAGSGIKIEPGKRKAINAGAASGARSKKSKTSTS</sequence>
<dbReference type="GO" id="GO:0006338">
    <property type="term" value="P:chromatin remodeling"/>
    <property type="evidence" value="ECO:0007669"/>
    <property type="project" value="InterPro"/>
</dbReference>
<dbReference type="PROSITE" id="PS50090">
    <property type="entry name" value="MYB_LIKE"/>
    <property type="match status" value="1"/>
</dbReference>
<dbReference type="GO" id="GO:0006281">
    <property type="term" value="P:DNA repair"/>
    <property type="evidence" value="ECO:0007669"/>
    <property type="project" value="InterPro"/>
</dbReference>
<accession>A0A2R5GTV6</accession>
<feature type="domain" description="Myb-like" evidence="7">
    <location>
        <begin position="40"/>
        <end position="93"/>
    </location>
</feature>
<keyword evidence="4" id="KW-0804">Transcription</keyword>
<dbReference type="GO" id="GO:0035267">
    <property type="term" value="C:NuA4 histone acetyltransferase complex"/>
    <property type="evidence" value="ECO:0007669"/>
    <property type="project" value="InterPro"/>
</dbReference>
<dbReference type="OrthoDB" id="19740at2759"/>
<evidence type="ECO:0000256" key="6">
    <source>
        <dbReference type="SAM" id="MobiDB-lite"/>
    </source>
</evidence>
<dbReference type="GO" id="GO:0003714">
    <property type="term" value="F:transcription corepressor activity"/>
    <property type="evidence" value="ECO:0007669"/>
    <property type="project" value="TreeGrafter"/>
</dbReference>
<dbReference type="GO" id="GO:0000812">
    <property type="term" value="C:Swr1 complex"/>
    <property type="evidence" value="ECO:0007669"/>
    <property type="project" value="TreeGrafter"/>
</dbReference>
<dbReference type="SUPFAM" id="SSF46689">
    <property type="entry name" value="Homeodomain-like"/>
    <property type="match status" value="1"/>
</dbReference>
<protein>
    <submittedName>
        <fullName evidence="8">SWR1-complex protein 4</fullName>
    </submittedName>
</protein>
<evidence type="ECO:0000313" key="9">
    <source>
        <dbReference type="Proteomes" id="UP000241890"/>
    </source>
</evidence>
<dbReference type="Proteomes" id="UP000241890">
    <property type="component" value="Unassembled WGS sequence"/>
</dbReference>
<dbReference type="InterPro" id="IPR001005">
    <property type="entry name" value="SANT/Myb"/>
</dbReference>
<feature type="compositionally biased region" description="Basic residues" evidence="6">
    <location>
        <begin position="489"/>
        <end position="498"/>
    </location>
</feature>
<dbReference type="Pfam" id="PF16282">
    <property type="entry name" value="SANT_DAMP1_like"/>
    <property type="match status" value="1"/>
</dbReference>
<feature type="region of interest" description="Disordered" evidence="6">
    <location>
        <begin position="417"/>
        <end position="498"/>
    </location>
</feature>
<feature type="region of interest" description="Disordered" evidence="6">
    <location>
        <begin position="228"/>
        <end position="248"/>
    </location>
</feature>
<dbReference type="PANTHER" id="PTHR12855:SF10">
    <property type="entry name" value="DNA METHYLTRANSFERASE 1-ASSOCIATED PROTEIN 1"/>
    <property type="match status" value="1"/>
</dbReference>
<comment type="subcellular location">
    <subcellularLocation>
        <location evidence="1">Nucleus</location>
    </subcellularLocation>
</comment>
<keyword evidence="5" id="KW-0539">Nucleus</keyword>
<dbReference type="InterPro" id="IPR008468">
    <property type="entry name" value="DMAP1"/>
</dbReference>
<evidence type="ECO:0000256" key="4">
    <source>
        <dbReference type="ARBA" id="ARBA00023163"/>
    </source>
</evidence>
<dbReference type="InterPro" id="IPR009057">
    <property type="entry name" value="Homeodomain-like_sf"/>
</dbReference>
<dbReference type="SMART" id="SM00717">
    <property type="entry name" value="SANT"/>
    <property type="match status" value="1"/>
</dbReference>
<dbReference type="EMBL" id="BEYU01000114">
    <property type="protein sequence ID" value="GBG32073.1"/>
    <property type="molecule type" value="Genomic_DNA"/>
</dbReference>
<comment type="caution">
    <text evidence="8">The sequence shown here is derived from an EMBL/GenBank/DDBJ whole genome shotgun (WGS) entry which is preliminary data.</text>
</comment>
<evidence type="ECO:0000256" key="3">
    <source>
        <dbReference type="ARBA" id="ARBA00023015"/>
    </source>
</evidence>
<feature type="region of interest" description="Disordered" evidence="6">
    <location>
        <begin position="356"/>
        <end position="381"/>
    </location>
</feature>
<evidence type="ECO:0000256" key="1">
    <source>
        <dbReference type="ARBA" id="ARBA00004123"/>
    </source>
</evidence>
<dbReference type="Pfam" id="PF05499">
    <property type="entry name" value="DMAP1"/>
    <property type="match status" value="1"/>
</dbReference>
<dbReference type="AlphaFoldDB" id="A0A2R5GTV6"/>
<keyword evidence="9" id="KW-1185">Reference proteome</keyword>
<dbReference type="GO" id="GO:0000122">
    <property type="term" value="P:negative regulation of transcription by RNA polymerase II"/>
    <property type="evidence" value="ECO:0007669"/>
    <property type="project" value="TreeGrafter"/>
</dbReference>
<evidence type="ECO:0000256" key="5">
    <source>
        <dbReference type="ARBA" id="ARBA00023242"/>
    </source>
</evidence>
<feature type="compositionally biased region" description="Low complexity" evidence="6">
    <location>
        <begin position="356"/>
        <end position="375"/>
    </location>
</feature>
<dbReference type="PANTHER" id="PTHR12855">
    <property type="entry name" value="DNA METHYLTRANSFERASE 1-ASSOCIATED PROTEIN 1 FAMILY MEMBER"/>
    <property type="match status" value="1"/>
</dbReference>
<proteinExistence type="predicted"/>
<evidence type="ECO:0000256" key="2">
    <source>
        <dbReference type="ARBA" id="ARBA00022853"/>
    </source>
</evidence>
<evidence type="ECO:0000259" key="7">
    <source>
        <dbReference type="PROSITE" id="PS50090"/>
    </source>
</evidence>
<gene>
    <name evidence="8" type="ORF">FCC1311_082982</name>
</gene>